<evidence type="ECO:0000256" key="7">
    <source>
        <dbReference type="SAM" id="SignalP"/>
    </source>
</evidence>
<evidence type="ECO:0000256" key="3">
    <source>
        <dbReference type="ARBA" id="ARBA00022801"/>
    </source>
</evidence>
<dbReference type="InterPro" id="IPR051206">
    <property type="entry name" value="NAMLAA_amidase_2"/>
</dbReference>
<evidence type="ECO:0000256" key="2">
    <source>
        <dbReference type="ARBA" id="ARBA00011901"/>
    </source>
</evidence>
<evidence type="ECO:0000256" key="5">
    <source>
        <dbReference type="ARBA" id="ARBA00030881"/>
    </source>
</evidence>
<evidence type="ECO:0000256" key="1">
    <source>
        <dbReference type="ARBA" id="ARBA00001561"/>
    </source>
</evidence>
<evidence type="ECO:0000256" key="4">
    <source>
        <dbReference type="ARBA" id="ARBA00023316"/>
    </source>
</evidence>
<dbReference type="RefSeq" id="WP_204204355.1">
    <property type="nucleotide sequence ID" value="NZ_JAFELM010000036.1"/>
</dbReference>
<dbReference type="SUPFAM" id="SSF55846">
    <property type="entry name" value="N-acetylmuramoyl-L-alanine amidase-like"/>
    <property type="match status" value="1"/>
</dbReference>
<feature type="chain" id="PRO_5045794765" description="N-acetylmuramoyl-L-alanine amidase" evidence="7">
    <location>
        <begin position="24"/>
        <end position="216"/>
    </location>
</feature>
<keyword evidence="4" id="KW-0961">Cell wall biogenesis/degradation</keyword>
<organism evidence="9 10">
    <name type="scientific">Bacillus suaedaesalsae</name>
    <dbReference type="NCBI Taxonomy" id="2810349"/>
    <lineage>
        <taxon>Bacteria</taxon>
        <taxon>Bacillati</taxon>
        <taxon>Bacillota</taxon>
        <taxon>Bacilli</taxon>
        <taxon>Bacillales</taxon>
        <taxon>Bacillaceae</taxon>
        <taxon>Bacillus</taxon>
    </lineage>
</organism>
<dbReference type="PANTHER" id="PTHR30417">
    <property type="entry name" value="N-ACETYLMURAMOYL-L-ALANINE AMIDASE AMID"/>
    <property type="match status" value="1"/>
</dbReference>
<evidence type="ECO:0000259" key="8">
    <source>
        <dbReference type="SMART" id="SM00644"/>
    </source>
</evidence>
<dbReference type="EC" id="3.5.1.28" evidence="2"/>
<gene>
    <name evidence="9" type="ORF">JR050_15135</name>
</gene>
<comment type="catalytic activity">
    <reaction evidence="1">
        <text>Hydrolyzes the link between N-acetylmuramoyl residues and L-amino acid residues in certain cell-wall glycopeptides.</text>
        <dbReference type="EC" id="3.5.1.28"/>
    </reaction>
</comment>
<dbReference type="SMART" id="SM00644">
    <property type="entry name" value="Ami_2"/>
    <property type="match status" value="1"/>
</dbReference>
<feature type="signal peptide" evidence="7">
    <location>
        <begin position="1"/>
        <end position="23"/>
    </location>
</feature>
<dbReference type="EMBL" id="JAFELM010000036">
    <property type="protein sequence ID" value="MBM6619002.1"/>
    <property type="molecule type" value="Genomic_DNA"/>
</dbReference>
<keyword evidence="3" id="KW-0378">Hydrolase</keyword>
<keyword evidence="10" id="KW-1185">Reference proteome</keyword>
<dbReference type="PANTHER" id="PTHR30417:SF1">
    <property type="entry name" value="N-ACETYLMURAMOYL-L-ALANINE AMIDASE AMID"/>
    <property type="match status" value="1"/>
</dbReference>
<protein>
    <recommendedName>
        <fullName evidence="2">N-acetylmuramoyl-L-alanine amidase</fullName>
        <ecNumber evidence="2">3.5.1.28</ecNumber>
    </recommendedName>
    <alternativeName>
        <fullName evidence="6">Autolysin</fullName>
    </alternativeName>
    <alternativeName>
        <fullName evidence="5">Cell wall hydrolase</fullName>
    </alternativeName>
</protein>
<name>A0ABS2DKR9_9BACI</name>
<sequence>MKKVLFIHLIIGSLLMGSTSVHAEVTVTTKNKIESTDELLPFHHSRPRKADITHTVIHFISDVSRNPTNPFTFQDIHSVYKEYGVSAHYMIDRDGEIYRLVPENRVAYHAGKGYAHGFPKYKDNLNEVSVGIELMAVGTEQEMDALLPKGTYSKIHSSSIGYTDAQYESLNQILDNLYEKYPSIVRNRWHVIGHDEYAPGRKTDPGSLFDWGRIGY</sequence>
<evidence type="ECO:0000256" key="6">
    <source>
        <dbReference type="ARBA" id="ARBA00032390"/>
    </source>
</evidence>
<accession>A0ABS2DKR9</accession>
<keyword evidence="7" id="KW-0732">Signal</keyword>
<dbReference type="Gene3D" id="3.40.80.10">
    <property type="entry name" value="Peptidoglycan recognition protein-like"/>
    <property type="match status" value="1"/>
</dbReference>
<evidence type="ECO:0000313" key="10">
    <source>
        <dbReference type="Proteomes" id="UP001518925"/>
    </source>
</evidence>
<dbReference type="InterPro" id="IPR036505">
    <property type="entry name" value="Amidase/PGRP_sf"/>
</dbReference>
<reference evidence="9 10" key="1">
    <citation type="submission" date="2021-02" db="EMBL/GenBank/DDBJ databases">
        <title>Bacillus sp. RD4P76, an endophyte from a halophyte.</title>
        <authorList>
            <person name="Sun J.-Q."/>
        </authorList>
    </citation>
    <scope>NUCLEOTIDE SEQUENCE [LARGE SCALE GENOMIC DNA]</scope>
    <source>
        <strain evidence="9 10">RD4P76</strain>
    </source>
</reference>
<dbReference type="Proteomes" id="UP001518925">
    <property type="component" value="Unassembled WGS sequence"/>
</dbReference>
<proteinExistence type="predicted"/>
<dbReference type="InterPro" id="IPR002502">
    <property type="entry name" value="Amidase_domain"/>
</dbReference>
<dbReference type="Pfam" id="PF01510">
    <property type="entry name" value="Amidase_2"/>
    <property type="match status" value="1"/>
</dbReference>
<feature type="domain" description="N-acetylmuramoyl-L-alanine amidase" evidence="8">
    <location>
        <begin position="40"/>
        <end position="206"/>
    </location>
</feature>
<comment type="caution">
    <text evidence="9">The sequence shown here is derived from an EMBL/GenBank/DDBJ whole genome shotgun (WGS) entry which is preliminary data.</text>
</comment>
<evidence type="ECO:0000313" key="9">
    <source>
        <dbReference type="EMBL" id="MBM6619002.1"/>
    </source>
</evidence>
<dbReference type="CDD" id="cd06583">
    <property type="entry name" value="PGRP"/>
    <property type="match status" value="1"/>
</dbReference>